<accession>A0A1W1H2N8</accession>
<feature type="compositionally biased region" description="Low complexity" evidence="1">
    <location>
        <begin position="657"/>
        <end position="675"/>
    </location>
</feature>
<feature type="region of interest" description="Disordered" evidence="1">
    <location>
        <begin position="639"/>
        <end position="675"/>
    </location>
</feature>
<dbReference type="EMBL" id="FWEU01000005">
    <property type="protein sequence ID" value="SLM25857.1"/>
    <property type="molecule type" value="Genomic_DNA"/>
</dbReference>
<evidence type="ECO:0000259" key="3">
    <source>
        <dbReference type="Pfam" id="PF01471"/>
    </source>
</evidence>
<dbReference type="SUPFAM" id="SSF53955">
    <property type="entry name" value="Lysozyme-like"/>
    <property type="match status" value="1"/>
</dbReference>
<evidence type="ECO:0000313" key="5">
    <source>
        <dbReference type="EMBL" id="SLM25857.1"/>
    </source>
</evidence>
<dbReference type="InterPro" id="IPR008258">
    <property type="entry name" value="Transglycosylase_SLT_dom_1"/>
</dbReference>
<dbReference type="SUPFAM" id="SSF47090">
    <property type="entry name" value="PGBD-like"/>
    <property type="match status" value="1"/>
</dbReference>
<dbReference type="Gene3D" id="1.10.530.10">
    <property type="match status" value="1"/>
</dbReference>
<evidence type="ECO:0000256" key="1">
    <source>
        <dbReference type="SAM" id="MobiDB-lite"/>
    </source>
</evidence>
<dbReference type="Pfam" id="PF01471">
    <property type="entry name" value="PG_binding_1"/>
    <property type="match status" value="1"/>
</dbReference>
<dbReference type="InterPro" id="IPR046519">
    <property type="entry name" value="X-Tfes_XVIPCD"/>
</dbReference>
<evidence type="ECO:0000259" key="4">
    <source>
        <dbReference type="Pfam" id="PF20410"/>
    </source>
</evidence>
<dbReference type="InterPro" id="IPR023346">
    <property type="entry name" value="Lysozyme-like_dom_sf"/>
</dbReference>
<dbReference type="InterPro" id="IPR036365">
    <property type="entry name" value="PGBD-like_sf"/>
</dbReference>
<feature type="domain" description="Peptidoglycan binding-like" evidence="3">
    <location>
        <begin position="483"/>
        <end position="543"/>
    </location>
</feature>
<dbReference type="Pfam" id="PF01464">
    <property type="entry name" value="SLT"/>
    <property type="match status" value="1"/>
</dbReference>
<feature type="domain" description="Transglycosylase SLT" evidence="2">
    <location>
        <begin position="15"/>
        <end position="96"/>
    </location>
</feature>
<dbReference type="Gene3D" id="1.10.101.10">
    <property type="entry name" value="PGBD-like superfamily/PGBD"/>
    <property type="match status" value="1"/>
</dbReference>
<keyword evidence="5" id="KW-0378">Hydrolase</keyword>
<gene>
    <name evidence="5" type="ORF">SAMN04488690_3611</name>
</gene>
<dbReference type="AlphaFoldDB" id="A0A1W1H2N8"/>
<reference evidence="6" key="1">
    <citation type="submission" date="2016-10" db="EMBL/GenBank/DDBJ databases">
        <authorList>
            <person name="Varghese N."/>
        </authorList>
    </citation>
    <scope>NUCLEOTIDE SEQUENCE [LARGE SCALE GENOMIC DNA]</scope>
    <source>
        <strain evidence="6">92MFCol6.1</strain>
    </source>
</reference>
<dbReference type="GO" id="GO:0016787">
    <property type="term" value="F:hydrolase activity"/>
    <property type="evidence" value="ECO:0007669"/>
    <property type="project" value="UniProtKB-KW"/>
</dbReference>
<sequence>MAQRDYSKKEVLDIIEQVAQRKGIASEDFLRFAHIETGGRFNERAHNDKTDAKGLFQFLPSSARQYGLTGHEYDPTRNTEAAAEMFKRNLADMEKRHDRTGHPYLSGDDKPSGLDLYLAHQQGAAGYGSIQTAIATGTFGVVRDGHGDPIDMRPRIMGQIGGDVEALTGHTRAEMRTMNDRDLASTFAQYYDRKYDAISIPEKNIAPITEAQARPAPVQAAPTQTVTPAAQAAVAAGAAAIAATATAAAAKPDAPGISLDAAYNAGVKYDNVKYAINIESSQYYRGKGVTGKNVEQGYIDCSGWVGTMLNKTQDEINQKAGHAVFADADKIKLGFAGSGGIVHDAYKDSGVLLKRDDILKPGALKEGMVIGLDTAKTKHEHWNGIDHIVMVVRDPNTDKLLISQSTGKLGVHTMPVEDYLKQVKDHPNWKLFASDPLHQARDLLENRSQAHEQAQAKGAAEPKPSPQEKPQTSNEVHKQGAHGEDVRRAQEQLGHLGYVGADGKPLVEDGKFGRNTEAAVRQLQKDNGLAVDGIIGPKTLDAIKDARERPLLNDERHPQNPMYNQAVKGMEGLPAGTFKDRHALEAAAAALTKEAQASGMQRIDSVVPSTNGERMFAVQGTSGDPAACRAAVDTRAASEQSMALSSGAVHGAPNVLQQQDAQQEQVKQAQRAMGH</sequence>
<protein>
    <submittedName>
        <fullName evidence="5">Peptidoglycan-binding (PGRP) domain of peptidoglycan hydrolases-containing protein</fullName>
    </submittedName>
</protein>
<feature type="compositionally biased region" description="Basic and acidic residues" evidence="1">
    <location>
        <begin position="475"/>
        <end position="485"/>
    </location>
</feature>
<feature type="region of interest" description="Disordered" evidence="1">
    <location>
        <begin position="447"/>
        <end position="485"/>
    </location>
</feature>
<dbReference type="InterPro" id="IPR036366">
    <property type="entry name" value="PGBDSf"/>
</dbReference>
<feature type="domain" description="X-Tfes XVIPCD" evidence="4">
    <location>
        <begin position="553"/>
        <end position="646"/>
    </location>
</feature>
<dbReference type="Proteomes" id="UP000191133">
    <property type="component" value="Unassembled WGS sequence"/>
</dbReference>
<name>A0A1W1H2N8_9GAMM</name>
<dbReference type="Pfam" id="PF20410">
    <property type="entry name" value="X-Tfes_XVIPCD"/>
    <property type="match status" value="1"/>
</dbReference>
<dbReference type="InterPro" id="IPR002477">
    <property type="entry name" value="Peptidoglycan-bd-like"/>
</dbReference>
<proteinExistence type="predicted"/>
<evidence type="ECO:0000313" key="6">
    <source>
        <dbReference type="Proteomes" id="UP000191133"/>
    </source>
</evidence>
<evidence type="ECO:0000259" key="2">
    <source>
        <dbReference type="Pfam" id="PF01464"/>
    </source>
</evidence>
<dbReference type="RefSeq" id="WP_080150314.1">
    <property type="nucleotide sequence ID" value="NZ_FWEU01000005.1"/>
</dbReference>
<organism evidence="5 6">
    <name type="scientific">Stenotrophomonas indicatrix</name>
    <dbReference type="NCBI Taxonomy" id="2045451"/>
    <lineage>
        <taxon>Bacteria</taxon>
        <taxon>Pseudomonadati</taxon>
        <taxon>Pseudomonadota</taxon>
        <taxon>Gammaproteobacteria</taxon>
        <taxon>Lysobacterales</taxon>
        <taxon>Lysobacteraceae</taxon>
        <taxon>Stenotrophomonas</taxon>
    </lineage>
</organism>